<dbReference type="Gene3D" id="2.60.40.1120">
    <property type="entry name" value="Carboxypeptidase-like, regulatory domain"/>
    <property type="match status" value="1"/>
</dbReference>
<dbReference type="InterPro" id="IPR037066">
    <property type="entry name" value="Plug_dom_sf"/>
</dbReference>
<dbReference type="PROSITE" id="PS52016">
    <property type="entry name" value="TONB_DEPENDENT_REC_3"/>
    <property type="match status" value="1"/>
</dbReference>
<dbReference type="AlphaFoldDB" id="A0A3E1P2U0"/>
<dbReference type="InterPro" id="IPR012910">
    <property type="entry name" value="Plug_dom"/>
</dbReference>
<dbReference type="Pfam" id="PF07715">
    <property type="entry name" value="Plug"/>
    <property type="match status" value="1"/>
</dbReference>
<dbReference type="RefSeq" id="WP_116854082.1">
    <property type="nucleotide sequence ID" value="NZ_QTJV01000004.1"/>
</dbReference>
<gene>
    <name evidence="11" type="ORF">DXN04_14585</name>
</gene>
<accession>A0A3E1P2U0</accession>
<dbReference type="PANTHER" id="PTHR30069:SF29">
    <property type="entry name" value="HEMOGLOBIN AND HEMOGLOBIN-HAPTOGLOBIN-BINDING PROTEIN 1-RELATED"/>
    <property type="match status" value="1"/>
</dbReference>
<sequence length="1092" mass="119682">MRIKGFLCLMVLMCHVYTFSLFAQSTKVTGTIKDESGQAIPGATIKIKGGGGTVADIDGSFTITANKGQKLIITAVGYETKEVAVDGAPIHVQLGNDKKILTEFVVTGTGSPTSRRKLGISVESVSAEKLAGASTSIDQALVGKIPGAQISTVSGNPSDPVNILLRGVNTIQGGTRPLILLDGVQVAATDFNSLDLSNVERVEVIQGAASAALYGAQGANGVIQLFTKKGRAGKMEVNYSTSYSFNNYINSGGVTKADKHPWLTDANNNVVDANGNILALDQYGDYSGISYTYGGATRYAMLNPNNVADKPYNMNLKYYDHFKEMFLTGTTWNNAINFSGGTDKTDFNMAFANNHTLSPVMHNGYVDRTNLTANIGTEVFKGFRIRSTTQVIYTKNTLTPGLGAPGGYLYGRGNVAGNVGNIYSFLNTSPFFSLKWKMADGHSPAFQTADFLSINAFNPYYVQEYADGLDNKIDIVQSVSANYQINHFLELDAKYGINYRTERATWTYLNQTGNANAEYWDTKSSYFATDRTGEIDQWNYTTTFQNFLGSAYFRTDFKKDFGWNLPIQTTTLASYDYRQRKYREYDIYGLGLPTTAPINLASASALYVAPMSTSTTEPTNGDYQETFVTFGYLIDQKIDIGDWAGVSGGFRSDWSSTFGSGTKPFTFPHVNGYILPSSFNFWSGLEHAIPYFKIRSAYGEAGTQPGVTDRYPTLNQGTLGSGLYYSNPSTAQNPDLKVEVSKEFEVGTDFSVSLFKGDWLSAVNGSFTYWTRKAQNVIYRVSAALSTGGTSVLTNAIDMSSKGIQFQVNLPVYKSRDFSWDFTTNFGKQTSMIDNIRGGADIILTSAAGSTALTLTAGQKIGQIYGYKALRSLDAVKGDGTKYISDANRGKYEIVEGRVVDTATKAIQFAESATAFGDPNPKFNASFINQFTYKNFITLSFQFDWVYGSHLYNQTKEWMYRDGIDGDFAKPVTINGRRAAYTAYYGSAYSSSWGSLYGPGNNATKDYFYEDASFLRLRNVSLGFDIAKFLHSQKFNKLQLIFTGRNLLTVTKYTGFDPEISSGAANSSFDRGIDHSTIPNMRSYQVGLNVGF</sequence>
<dbReference type="InterPro" id="IPR039426">
    <property type="entry name" value="TonB-dep_rcpt-like"/>
</dbReference>
<organism evidence="11 12">
    <name type="scientific">Chitinophaga silvisoli</name>
    <dbReference type="NCBI Taxonomy" id="2291814"/>
    <lineage>
        <taxon>Bacteria</taxon>
        <taxon>Pseudomonadati</taxon>
        <taxon>Bacteroidota</taxon>
        <taxon>Chitinophagia</taxon>
        <taxon>Chitinophagales</taxon>
        <taxon>Chitinophagaceae</taxon>
        <taxon>Chitinophaga</taxon>
    </lineage>
</organism>
<comment type="similarity">
    <text evidence="8">Belongs to the TonB-dependent receptor family.</text>
</comment>
<comment type="subcellular location">
    <subcellularLocation>
        <location evidence="1 8">Cell outer membrane</location>
        <topology evidence="1 8">Multi-pass membrane protein</topology>
    </subcellularLocation>
</comment>
<reference evidence="11 12" key="1">
    <citation type="submission" date="2018-08" db="EMBL/GenBank/DDBJ databases">
        <title>Chitinophaga sp. K20C18050901, a novel bacterium isolated from forest soil.</title>
        <authorList>
            <person name="Wang C."/>
        </authorList>
    </citation>
    <scope>NUCLEOTIDE SEQUENCE [LARGE SCALE GENOMIC DNA]</scope>
    <source>
        <strain evidence="11 12">K20C18050901</strain>
    </source>
</reference>
<dbReference type="InterPro" id="IPR008969">
    <property type="entry name" value="CarboxyPept-like_regulatory"/>
</dbReference>
<dbReference type="InterPro" id="IPR023996">
    <property type="entry name" value="TonB-dep_OMP_SusC/RagA"/>
</dbReference>
<keyword evidence="6 8" id="KW-0472">Membrane</keyword>
<evidence type="ECO:0000256" key="9">
    <source>
        <dbReference type="SAM" id="SignalP"/>
    </source>
</evidence>
<dbReference type="GO" id="GO:0015344">
    <property type="term" value="F:siderophore uptake transmembrane transporter activity"/>
    <property type="evidence" value="ECO:0007669"/>
    <property type="project" value="TreeGrafter"/>
</dbReference>
<evidence type="ECO:0000256" key="3">
    <source>
        <dbReference type="ARBA" id="ARBA00022452"/>
    </source>
</evidence>
<dbReference type="GO" id="GO:0009279">
    <property type="term" value="C:cell outer membrane"/>
    <property type="evidence" value="ECO:0007669"/>
    <property type="project" value="UniProtKB-SubCell"/>
</dbReference>
<keyword evidence="12" id="KW-1185">Reference proteome</keyword>
<evidence type="ECO:0000313" key="12">
    <source>
        <dbReference type="Proteomes" id="UP000261174"/>
    </source>
</evidence>
<keyword evidence="4 8" id="KW-0812">Transmembrane</keyword>
<feature type="chain" id="PRO_5017798837" evidence="9">
    <location>
        <begin position="24"/>
        <end position="1092"/>
    </location>
</feature>
<name>A0A3E1P2U0_9BACT</name>
<keyword evidence="2 8" id="KW-0813">Transport</keyword>
<dbReference type="InterPro" id="IPR036942">
    <property type="entry name" value="Beta-barrel_TonB_sf"/>
</dbReference>
<dbReference type="NCBIfam" id="TIGR04056">
    <property type="entry name" value="OMP_RagA_SusC"/>
    <property type="match status" value="1"/>
</dbReference>
<evidence type="ECO:0000256" key="8">
    <source>
        <dbReference type="PROSITE-ProRule" id="PRU01360"/>
    </source>
</evidence>
<dbReference type="SUPFAM" id="SSF56935">
    <property type="entry name" value="Porins"/>
    <property type="match status" value="1"/>
</dbReference>
<keyword evidence="3 8" id="KW-1134">Transmembrane beta strand</keyword>
<dbReference type="SUPFAM" id="SSF49464">
    <property type="entry name" value="Carboxypeptidase regulatory domain-like"/>
    <property type="match status" value="1"/>
</dbReference>
<evidence type="ECO:0000256" key="7">
    <source>
        <dbReference type="ARBA" id="ARBA00023237"/>
    </source>
</evidence>
<evidence type="ECO:0000313" key="11">
    <source>
        <dbReference type="EMBL" id="RFM34499.1"/>
    </source>
</evidence>
<dbReference type="Pfam" id="PF13715">
    <property type="entry name" value="CarbopepD_reg_2"/>
    <property type="match status" value="1"/>
</dbReference>
<dbReference type="OrthoDB" id="9768177at2"/>
<dbReference type="GO" id="GO:0044718">
    <property type="term" value="P:siderophore transmembrane transport"/>
    <property type="evidence" value="ECO:0007669"/>
    <property type="project" value="TreeGrafter"/>
</dbReference>
<keyword evidence="5 9" id="KW-0732">Signal</keyword>
<dbReference type="EMBL" id="QTJV01000004">
    <property type="protein sequence ID" value="RFM34499.1"/>
    <property type="molecule type" value="Genomic_DNA"/>
</dbReference>
<proteinExistence type="inferred from homology"/>
<evidence type="ECO:0000256" key="2">
    <source>
        <dbReference type="ARBA" id="ARBA00022448"/>
    </source>
</evidence>
<evidence type="ECO:0000256" key="1">
    <source>
        <dbReference type="ARBA" id="ARBA00004571"/>
    </source>
</evidence>
<evidence type="ECO:0000256" key="4">
    <source>
        <dbReference type="ARBA" id="ARBA00022692"/>
    </source>
</evidence>
<dbReference type="Gene3D" id="2.170.130.10">
    <property type="entry name" value="TonB-dependent receptor, plug domain"/>
    <property type="match status" value="1"/>
</dbReference>
<evidence type="ECO:0000256" key="6">
    <source>
        <dbReference type="ARBA" id="ARBA00023136"/>
    </source>
</evidence>
<comment type="caution">
    <text evidence="11">The sequence shown here is derived from an EMBL/GenBank/DDBJ whole genome shotgun (WGS) entry which is preliminary data.</text>
</comment>
<feature type="signal peptide" evidence="9">
    <location>
        <begin position="1"/>
        <end position="23"/>
    </location>
</feature>
<protein>
    <submittedName>
        <fullName evidence="11">SusC/RagA family TonB-linked outer membrane protein</fullName>
    </submittedName>
</protein>
<dbReference type="Proteomes" id="UP000261174">
    <property type="component" value="Unassembled WGS sequence"/>
</dbReference>
<keyword evidence="7 8" id="KW-0998">Cell outer membrane</keyword>
<dbReference type="PANTHER" id="PTHR30069">
    <property type="entry name" value="TONB-DEPENDENT OUTER MEMBRANE RECEPTOR"/>
    <property type="match status" value="1"/>
</dbReference>
<dbReference type="Gene3D" id="2.40.170.20">
    <property type="entry name" value="TonB-dependent receptor, beta-barrel domain"/>
    <property type="match status" value="1"/>
</dbReference>
<evidence type="ECO:0000259" key="10">
    <source>
        <dbReference type="Pfam" id="PF07715"/>
    </source>
</evidence>
<evidence type="ECO:0000256" key="5">
    <source>
        <dbReference type="ARBA" id="ARBA00022729"/>
    </source>
</evidence>
<feature type="domain" description="TonB-dependent receptor plug" evidence="10">
    <location>
        <begin position="116"/>
        <end position="222"/>
    </location>
</feature>